<comment type="caution">
    <text evidence="17">The sequence shown here is derived from an EMBL/GenBank/DDBJ whole genome shotgun (WGS) entry which is preliminary data.</text>
</comment>
<dbReference type="AlphaFoldDB" id="A0AAW3ZT57"/>
<dbReference type="GO" id="GO:0005886">
    <property type="term" value="C:plasma membrane"/>
    <property type="evidence" value="ECO:0007669"/>
    <property type="project" value="UniProtKB-SubCell"/>
</dbReference>
<dbReference type="InterPro" id="IPR036412">
    <property type="entry name" value="HAD-like_sf"/>
</dbReference>
<dbReference type="RefSeq" id="WP_170015707.1">
    <property type="nucleotide sequence ID" value="NZ_CP012545.1"/>
</dbReference>
<dbReference type="GO" id="GO:0016887">
    <property type="term" value="F:ATP hydrolysis activity"/>
    <property type="evidence" value="ECO:0007669"/>
    <property type="project" value="InterPro"/>
</dbReference>
<sequence length="795" mass="86841">MPKFKCSHCRLSFDDDCAIVNQNGEKFCCTGCANVYEILHNGGFDEFYSRLGTNTLSPQNTQNSTTQSIQSLYDEYVKDENGFKKISLVIEGIHCSACIWLNEKVFFSTKGVVEASINSTNNKAVVIWDEEQVGLAEILNAISAVGYRAYAYDAGQEELRMSAKRRDFYIKLLVGVFCVMNIMWIAIAQYAGYFTGIDKNVRDILNFAEFILATPVLFYTGSAFFSGAKIALKTRTPNMDLLVVTGATLAYSYSVYSMFSRVGEVYFDSVAMIITFVFIGKFLEILSKKRANDTLDGLNLLSLSEVSVAKDGAVTSKNIKDVKVGETIVLKAGDKALIDGVVTSGEASFDLSSLSGESLPVFLGVNDELKSGSICLDGVVYYRANASFENSLLNKIISMLENATIKKPRIEQLANEISSKFSLVILSIALLTFGYYFYTAWFEKAIVIAISVIVIACPCALALATPVATLSALGTGLRRGVLFKEAKFIESLAKCDTVVFDKTGTLTKANLTVSEFAKFKDIDDGLILSIALASKHPVSVTVATYLKEAKSVNITNVKEIAAKGVMADFEGRNLLGGSARFMRENSLTLQDDNAGYFVAYDGELVAKFVLKDELKSGVKECVQSLKKLGISAYVLSGDNEKNVKKVADELKLKYKANALPDEKAKFVAKLVEDGKRVVFVGDGINDSLAMSKAQVGVCMGSGADISLERSDIALLNDDITAFGDSMVLAKRTFRTIKQNLAFSLCYNALTVPLAVMGYVIPLFAALSMSLSSIVVILNSLRIKSTFKAKKWMIWF</sequence>
<protein>
    <submittedName>
        <fullName evidence="17">Cadmium-translocating P-type ATPase</fullName>
    </submittedName>
</protein>
<dbReference type="InterPro" id="IPR023214">
    <property type="entry name" value="HAD_sf"/>
</dbReference>
<dbReference type="InterPro" id="IPR023298">
    <property type="entry name" value="ATPase_P-typ_TM_dom_sf"/>
</dbReference>
<dbReference type="EMBL" id="LIWG01000002">
    <property type="protein sequence ID" value="MBE3607722.1"/>
    <property type="molecule type" value="Genomic_DNA"/>
</dbReference>
<dbReference type="InterPro" id="IPR023299">
    <property type="entry name" value="ATPase_P-typ_cyto_dom_N"/>
</dbReference>
<keyword evidence="11" id="KW-1278">Translocase</keyword>
<evidence type="ECO:0000256" key="13">
    <source>
        <dbReference type="ARBA" id="ARBA00023065"/>
    </source>
</evidence>
<dbReference type="InterPro" id="IPR036163">
    <property type="entry name" value="HMA_dom_sf"/>
</dbReference>
<keyword evidence="10" id="KW-0460">Magnesium</keyword>
<dbReference type="Pfam" id="PF00403">
    <property type="entry name" value="HMA"/>
    <property type="match status" value="1"/>
</dbReference>
<dbReference type="Gene3D" id="1.20.1110.10">
    <property type="entry name" value="Calcium-transporting ATPase, transmembrane domain"/>
    <property type="match status" value="1"/>
</dbReference>
<feature type="transmembrane region" description="Helical" evidence="15">
    <location>
        <begin position="421"/>
        <end position="439"/>
    </location>
</feature>
<feature type="transmembrane region" description="Helical" evidence="15">
    <location>
        <begin position="740"/>
        <end position="756"/>
    </location>
</feature>
<dbReference type="SUPFAM" id="SSF81665">
    <property type="entry name" value="Calcium ATPase, transmembrane domain M"/>
    <property type="match status" value="1"/>
</dbReference>
<feature type="transmembrane region" description="Helical" evidence="15">
    <location>
        <begin position="168"/>
        <end position="190"/>
    </location>
</feature>
<comment type="similarity">
    <text evidence="2 15">Belongs to the cation transport ATPase (P-type) (TC 3.A.3) family. Type IB subfamily.</text>
</comment>
<dbReference type="Pfam" id="PF00122">
    <property type="entry name" value="E1-E2_ATPase"/>
    <property type="match status" value="1"/>
</dbReference>
<accession>A0AAW3ZT57</accession>
<keyword evidence="4 15" id="KW-1003">Cell membrane</keyword>
<evidence type="ECO:0000256" key="6">
    <source>
        <dbReference type="ARBA" id="ARBA00022692"/>
    </source>
</evidence>
<keyword evidence="13" id="KW-0406">Ion transport</keyword>
<evidence type="ECO:0000256" key="7">
    <source>
        <dbReference type="ARBA" id="ARBA00022723"/>
    </source>
</evidence>
<evidence type="ECO:0000259" key="16">
    <source>
        <dbReference type="PROSITE" id="PS50846"/>
    </source>
</evidence>
<dbReference type="NCBIfam" id="TIGR01512">
    <property type="entry name" value="ATPase-IB2_Cd"/>
    <property type="match status" value="1"/>
</dbReference>
<dbReference type="SUPFAM" id="SSF55008">
    <property type="entry name" value="HMA, heavy metal-associated domain"/>
    <property type="match status" value="1"/>
</dbReference>
<name>A0AAW3ZT57_9BACT</name>
<dbReference type="PROSITE" id="PS50846">
    <property type="entry name" value="HMA_2"/>
    <property type="match status" value="1"/>
</dbReference>
<dbReference type="Proteomes" id="UP000650616">
    <property type="component" value="Unassembled WGS sequence"/>
</dbReference>
<dbReference type="InterPro" id="IPR018303">
    <property type="entry name" value="ATPase_P-typ_P_site"/>
</dbReference>
<dbReference type="GO" id="GO:0005524">
    <property type="term" value="F:ATP binding"/>
    <property type="evidence" value="ECO:0007669"/>
    <property type="project" value="UniProtKB-UniRule"/>
</dbReference>
<dbReference type="CDD" id="cd00371">
    <property type="entry name" value="HMA"/>
    <property type="match status" value="1"/>
</dbReference>
<dbReference type="InterPro" id="IPR027256">
    <property type="entry name" value="P-typ_ATPase_IB"/>
</dbReference>
<keyword evidence="6 15" id="KW-0812">Transmembrane</keyword>
<feature type="transmembrane region" description="Helical" evidence="15">
    <location>
        <begin position="210"/>
        <end position="232"/>
    </location>
</feature>
<dbReference type="Pfam" id="PF00702">
    <property type="entry name" value="Hydrolase"/>
    <property type="match status" value="1"/>
</dbReference>
<dbReference type="NCBIfam" id="TIGR01511">
    <property type="entry name" value="ATPase-IB1_Cu"/>
    <property type="match status" value="1"/>
</dbReference>
<evidence type="ECO:0000256" key="5">
    <source>
        <dbReference type="ARBA" id="ARBA00022553"/>
    </source>
</evidence>
<feature type="domain" description="HMA" evidence="16">
    <location>
        <begin position="84"/>
        <end position="150"/>
    </location>
</feature>
<evidence type="ECO:0000256" key="9">
    <source>
        <dbReference type="ARBA" id="ARBA00022840"/>
    </source>
</evidence>
<dbReference type="CDD" id="cd02079">
    <property type="entry name" value="P-type_ATPase_HM"/>
    <property type="match status" value="1"/>
</dbReference>
<evidence type="ECO:0000256" key="2">
    <source>
        <dbReference type="ARBA" id="ARBA00006024"/>
    </source>
</evidence>
<dbReference type="Gene3D" id="3.40.1110.10">
    <property type="entry name" value="Calcium-transporting ATPase, cytoplasmic domain N"/>
    <property type="match status" value="1"/>
</dbReference>
<dbReference type="PROSITE" id="PS00154">
    <property type="entry name" value="ATPASE_E1_E2"/>
    <property type="match status" value="1"/>
</dbReference>
<evidence type="ECO:0000256" key="11">
    <source>
        <dbReference type="ARBA" id="ARBA00022967"/>
    </source>
</evidence>
<dbReference type="PRINTS" id="PR00119">
    <property type="entry name" value="CATATPASE"/>
</dbReference>
<keyword evidence="8 15" id="KW-0547">Nucleotide-binding</keyword>
<keyword evidence="12 15" id="KW-1133">Transmembrane helix</keyword>
<evidence type="ECO:0000256" key="15">
    <source>
        <dbReference type="RuleBase" id="RU362081"/>
    </source>
</evidence>
<dbReference type="Gene3D" id="2.70.150.10">
    <property type="entry name" value="Calcium-transporting ATPase, cytoplasmic transduction domain A"/>
    <property type="match status" value="1"/>
</dbReference>
<feature type="transmembrane region" description="Helical" evidence="15">
    <location>
        <begin position="762"/>
        <end position="780"/>
    </location>
</feature>
<dbReference type="GO" id="GO:0005507">
    <property type="term" value="F:copper ion binding"/>
    <property type="evidence" value="ECO:0007669"/>
    <property type="project" value="TreeGrafter"/>
</dbReference>
<keyword evidence="5" id="KW-0597">Phosphoprotein</keyword>
<feature type="transmembrane region" description="Helical" evidence="15">
    <location>
        <begin position="265"/>
        <end position="283"/>
    </location>
</feature>
<evidence type="ECO:0000256" key="12">
    <source>
        <dbReference type="ARBA" id="ARBA00022989"/>
    </source>
</evidence>
<dbReference type="GO" id="GO:0055070">
    <property type="term" value="P:copper ion homeostasis"/>
    <property type="evidence" value="ECO:0007669"/>
    <property type="project" value="TreeGrafter"/>
</dbReference>
<evidence type="ECO:0000256" key="14">
    <source>
        <dbReference type="ARBA" id="ARBA00023136"/>
    </source>
</evidence>
<evidence type="ECO:0000256" key="10">
    <source>
        <dbReference type="ARBA" id="ARBA00022842"/>
    </source>
</evidence>
<dbReference type="InterPro" id="IPR059000">
    <property type="entry name" value="ATPase_P-type_domA"/>
</dbReference>
<evidence type="ECO:0000313" key="18">
    <source>
        <dbReference type="Proteomes" id="UP000650616"/>
    </source>
</evidence>
<evidence type="ECO:0000256" key="8">
    <source>
        <dbReference type="ARBA" id="ARBA00022741"/>
    </source>
</evidence>
<dbReference type="SUPFAM" id="SSF56784">
    <property type="entry name" value="HAD-like"/>
    <property type="match status" value="1"/>
</dbReference>
<dbReference type="InterPro" id="IPR021993">
    <property type="entry name" value="ATPase-cat-bd"/>
</dbReference>
<dbReference type="PANTHER" id="PTHR43520:SF5">
    <property type="entry name" value="CATION-TRANSPORTING P-TYPE ATPASE-RELATED"/>
    <property type="match status" value="1"/>
</dbReference>
<proteinExistence type="inferred from homology"/>
<dbReference type="PANTHER" id="PTHR43520">
    <property type="entry name" value="ATP7, ISOFORM B"/>
    <property type="match status" value="1"/>
</dbReference>
<dbReference type="InterPro" id="IPR006121">
    <property type="entry name" value="HMA_dom"/>
</dbReference>
<keyword evidence="9 15" id="KW-0067">ATP-binding</keyword>
<evidence type="ECO:0000313" key="17">
    <source>
        <dbReference type="EMBL" id="MBE3607722.1"/>
    </source>
</evidence>
<keyword evidence="3" id="KW-0813">Transport</keyword>
<feature type="transmembrane region" description="Helical" evidence="15">
    <location>
        <begin position="239"/>
        <end position="259"/>
    </location>
</feature>
<dbReference type="NCBIfam" id="TIGR01494">
    <property type="entry name" value="ATPase_P-type"/>
    <property type="match status" value="1"/>
</dbReference>
<dbReference type="NCBIfam" id="TIGR01525">
    <property type="entry name" value="ATPase-IB_hvy"/>
    <property type="match status" value="1"/>
</dbReference>
<comment type="subcellular location">
    <subcellularLocation>
        <location evidence="1">Cell membrane</location>
        <topology evidence="1">Multi-pass membrane protein</topology>
    </subcellularLocation>
</comment>
<dbReference type="GO" id="GO:0043682">
    <property type="term" value="F:P-type divalent copper transporter activity"/>
    <property type="evidence" value="ECO:0007669"/>
    <property type="project" value="TreeGrafter"/>
</dbReference>
<dbReference type="PRINTS" id="PR00943">
    <property type="entry name" value="CUATPASE"/>
</dbReference>
<dbReference type="InterPro" id="IPR008250">
    <property type="entry name" value="ATPase_P-typ_transduc_dom_A_sf"/>
</dbReference>
<dbReference type="InterPro" id="IPR001757">
    <property type="entry name" value="P_typ_ATPase"/>
</dbReference>
<dbReference type="SUPFAM" id="SSF81653">
    <property type="entry name" value="Calcium ATPase, transduction domain A"/>
    <property type="match status" value="1"/>
</dbReference>
<organism evidence="17 18">
    <name type="scientific">Campylobacter californiensis</name>
    <dbReference type="NCBI Taxonomy" id="1032243"/>
    <lineage>
        <taxon>Bacteria</taxon>
        <taxon>Pseudomonadati</taxon>
        <taxon>Campylobacterota</taxon>
        <taxon>Epsilonproteobacteria</taxon>
        <taxon>Campylobacterales</taxon>
        <taxon>Campylobacteraceae</taxon>
        <taxon>Campylobacter</taxon>
    </lineage>
</organism>
<feature type="transmembrane region" description="Helical" evidence="15">
    <location>
        <begin position="445"/>
        <end position="473"/>
    </location>
</feature>
<keyword evidence="14 15" id="KW-0472">Membrane</keyword>
<dbReference type="Pfam" id="PF12156">
    <property type="entry name" value="ATPase-cat_bd"/>
    <property type="match status" value="1"/>
</dbReference>
<keyword evidence="18" id="KW-1185">Reference proteome</keyword>
<dbReference type="Gene3D" id="3.40.50.1000">
    <property type="entry name" value="HAD superfamily/HAD-like"/>
    <property type="match status" value="1"/>
</dbReference>
<dbReference type="Gene3D" id="3.30.70.100">
    <property type="match status" value="1"/>
</dbReference>
<evidence type="ECO:0000256" key="4">
    <source>
        <dbReference type="ARBA" id="ARBA00022475"/>
    </source>
</evidence>
<evidence type="ECO:0000256" key="3">
    <source>
        <dbReference type="ARBA" id="ARBA00022448"/>
    </source>
</evidence>
<dbReference type="PROSITE" id="PS01229">
    <property type="entry name" value="COF_2"/>
    <property type="match status" value="1"/>
</dbReference>
<reference evidence="17 18" key="1">
    <citation type="submission" date="2015-08" db="EMBL/GenBank/DDBJ databases">
        <title>Comparative genomics of the Campylobacter concisus group.</title>
        <authorList>
            <person name="Yee E."/>
            <person name="Chapman M.H."/>
            <person name="Huynh S."/>
            <person name="Bono J.L."/>
            <person name="On S.L."/>
            <person name="St Leger J."/>
            <person name="Foster G."/>
            <person name="Parker C.T."/>
            <person name="Miller W.G."/>
        </authorList>
    </citation>
    <scope>NUCLEOTIDE SEQUENCE [LARGE SCALE GENOMIC DNA]</scope>
    <source>
        <strain evidence="17 18">RM9337</strain>
    </source>
</reference>
<evidence type="ECO:0000256" key="1">
    <source>
        <dbReference type="ARBA" id="ARBA00004651"/>
    </source>
</evidence>
<keyword evidence="7 15" id="KW-0479">Metal-binding</keyword>
<gene>
    <name evidence="17" type="primary">cadA</name>
    <name evidence="17" type="ORF">CCAL9337_03110</name>
</gene>